<organism evidence="1">
    <name type="scientific">freshwater metagenome</name>
    <dbReference type="NCBI Taxonomy" id="449393"/>
    <lineage>
        <taxon>unclassified sequences</taxon>
        <taxon>metagenomes</taxon>
        <taxon>ecological metagenomes</taxon>
    </lineage>
</organism>
<dbReference type="EMBL" id="CAEZVQ010000133">
    <property type="protein sequence ID" value="CAB4640422.1"/>
    <property type="molecule type" value="Genomic_DNA"/>
</dbReference>
<accession>A0A6J6JTE6</accession>
<reference evidence="1" key="1">
    <citation type="submission" date="2020-05" db="EMBL/GenBank/DDBJ databases">
        <authorList>
            <person name="Chiriac C."/>
            <person name="Salcher M."/>
            <person name="Ghai R."/>
            <person name="Kavagutti S V."/>
        </authorList>
    </citation>
    <scope>NUCLEOTIDE SEQUENCE</scope>
</reference>
<sequence>MSSTNASIEDLESYPRDLYVAVMQAIPAWVARRMLEIASHGGVSAGADFMEAIESVSRETMQQLSGDLLALLATDVDHQRFNPLQVIREANVFANQSLAILAVPTPRRDEFDAQVMPHDHYAVGPLTWKDLSEDVHEAGISWGAWKAATVLTRRRAEGKIQ</sequence>
<proteinExistence type="predicted"/>
<protein>
    <submittedName>
        <fullName evidence="1">Unannotated protein</fullName>
    </submittedName>
</protein>
<name>A0A6J6JTE6_9ZZZZ</name>
<gene>
    <name evidence="1" type="ORF">UFOPK2086_00938</name>
</gene>
<dbReference type="AlphaFoldDB" id="A0A6J6JTE6"/>
<evidence type="ECO:0000313" key="1">
    <source>
        <dbReference type="EMBL" id="CAB4640422.1"/>
    </source>
</evidence>